<dbReference type="Gene3D" id="3.40.50.300">
    <property type="entry name" value="P-loop containing nucleotide triphosphate hydrolases"/>
    <property type="match status" value="1"/>
</dbReference>
<proteinExistence type="predicted"/>
<dbReference type="InterPro" id="IPR014001">
    <property type="entry name" value="Helicase_ATP-bd"/>
</dbReference>
<dbReference type="Pfam" id="PF00270">
    <property type="entry name" value="DEAD"/>
    <property type="match status" value="1"/>
</dbReference>
<dbReference type="Proteomes" id="UP000214688">
    <property type="component" value="Chromosome"/>
</dbReference>
<dbReference type="InterPro" id="IPR011545">
    <property type="entry name" value="DEAD/DEAH_box_helicase_dom"/>
</dbReference>
<dbReference type="AlphaFoldDB" id="A0A223D4M6"/>
<accession>A0A223D4M6</accession>
<dbReference type="InterPro" id="IPR027417">
    <property type="entry name" value="P-loop_NTPase"/>
</dbReference>
<dbReference type="GO" id="GO:0016887">
    <property type="term" value="F:ATP hydrolysis activity"/>
    <property type="evidence" value="ECO:0007669"/>
    <property type="project" value="TreeGrafter"/>
</dbReference>
<dbReference type="PROSITE" id="PS51192">
    <property type="entry name" value="HELICASE_ATP_BIND_1"/>
    <property type="match status" value="1"/>
</dbReference>
<dbReference type="GO" id="GO:0003677">
    <property type="term" value="F:DNA binding"/>
    <property type="evidence" value="ECO:0007669"/>
    <property type="project" value="TreeGrafter"/>
</dbReference>
<dbReference type="EMBL" id="CP022657">
    <property type="protein sequence ID" value="ASS76578.1"/>
    <property type="molecule type" value="Genomic_DNA"/>
</dbReference>
<sequence length="139" mass="15302">MRMEGGTFHDFFYQTFGNQPYPYQELVATEVLQDKNVVLVAPTGAGKTWAALAPFLYSKQIGKPIADRVIYALPVRALASSLHRSTKELVEKKFGLKVTLQMGNQPSDPFFQGDIVFTTIDQLLSAYIGLAYGTSSSSS</sequence>
<reference evidence="2 3" key="1">
    <citation type="journal article" date="2015" name="Int. J. Syst. Evol. Microbiol.">
        <title>Tumebacillus algifaecis sp. nov., isolated from decomposing algal scum.</title>
        <authorList>
            <person name="Wu Y.F."/>
            <person name="Zhang B."/>
            <person name="Xing P."/>
            <person name="Wu Q.L."/>
            <person name="Liu S.J."/>
        </authorList>
    </citation>
    <scope>NUCLEOTIDE SEQUENCE [LARGE SCALE GENOMIC DNA]</scope>
    <source>
        <strain evidence="2 3">THMBR28</strain>
    </source>
</reference>
<protein>
    <recommendedName>
        <fullName evidence="1">Helicase ATP-binding domain-containing protein</fullName>
    </recommendedName>
</protein>
<dbReference type="PANTHER" id="PTHR47962">
    <property type="entry name" value="ATP-DEPENDENT HELICASE LHR-RELATED-RELATED"/>
    <property type="match status" value="1"/>
</dbReference>
<dbReference type="KEGG" id="tab:CIG75_17485"/>
<evidence type="ECO:0000259" key="1">
    <source>
        <dbReference type="PROSITE" id="PS51192"/>
    </source>
</evidence>
<dbReference type="GO" id="GO:0005524">
    <property type="term" value="F:ATP binding"/>
    <property type="evidence" value="ECO:0007669"/>
    <property type="project" value="InterPro"/>
</dbReference>
<organism evidence="2 3">
    <name type="scientific">Tumebacillus algifaecis</name>
    <dbReference type="NCBI Taxonomy" id="1214604"/>
    <lineage>
        <taxon>Bacteria</taxon>
        <taxon>Bacillati</taxon>
        <taxon>Bacillota</taxon>
        <taxon>Bacilli</taxon>
        <taxon>Bacillales</taxon>
        <taxon>Alicyclobacillaceae</taxon>
        <taxon>Tumebacillus</taxon>
    </lineage>
</organism>
<dbReference type="SUPFAM" id="SSF52540">
    <property type="entry name" value="P-loop containing nucleoside triphosphate hydrolases"/>
    <property type="match status" value="1"/>
</dbReference>
<evidence type="ECO:0000313" key="2">
    <source>
        <dbReference type="EMBL" id="ASS76578.1"/>
    </source>
</evidence>
<name>A0A223D4M6_9BACL</name>
<keyword evidence="3" id="KW-1185">Reference proteome</keyword>
<dbReference type="PANTHER" id="PTHR47962:SF5">
    <property type="entry name" value="ATP-DEPENDENT HELICASE LHR-RELATED"/>
    <property type="match status" value="1"/>
</dbReference>
<feature type="domain" description="Helicase ATP-binding" evidence="1">
    <location>
        <begin position="28"/>
        <end position="139"/>
    </location>
</feature>
<dbReference type="InterPro" id="IPR052511">
    <property type="entry name" value="ATP-dep_Helicase"/>
</dbReference>
<evidence type="ECO:0000313" key="3">
    <source>
        <dbReference type="Proteomes" id="UP000214688"/>
    </source>
</evidence>
<gene>
    <name evidence="2" type="ORF">CIG75_17485</name>
</gene>